<evidence type="ECO:0008006" key="4">
    <source>
        <dbReference type="Google" id="ProtNLM"/>
    </source>
</evidence>
<accession>A0ABN2NLI8</accession>
<keyword evidence="3" id="KW-1185">Reference proteome</keyword>
<sequence length="191" mass="21790">MALTILALVFSLLAILVSGFFALRQVRLLERANMFPVAVDMFKEFRSPEFKEKVWTVYQLNESGTEDFEELPPKVKSDALAVSHFWDNLAALVATGAAPEKLILAFMGGSALACWEKLWPFIRTERQRRTEGTYQEFYEDLVVRVRKTPPEQMMEELKLQKISGKRPFPKPPRISTPGIGSRQVEDGEHNS</sequence>
<comment type="caution">
    <text evidence="2">The sequence shown here is derived from an EMBL/GenBank/DDBJ whole genome shotgun (WGS) entry which is preliminary data.</text>
</comment>
<name>A0ABN2NLI8_9PSEU</name>
<protein>
    <recommendedName>
        <fullName evidence="4">DUF4760 domain-containing protein</fullName>
    </recommendedName>
</protein>
<reference evidence="2 3" key="1">
    <citation type="journal article" date="2019" name="Int. J. Syst. Evol. Microbiol.">
        <title>The Global Catalogue of Microorganisms (GCM) 10K type strain sequencing project: providing services to taxonomists for standard genome sequencing and annotation.</title>
        <authorList>
            <consortium name="The Broad Institute Genomics Platform"/>
            <consortium name="The Broad Institute Genome Sequencing Center for Infectious Disease"/>
            <person name="Wu L."/>
            <person name="Ma J."/>
        </authorList>
    </citation>
    <scope>NUCLEOTIDE SEQUENCE [LARGE SCALE GENOMIC DNA]</scope>
    <source>
        <strain evidence="2 3">JCM 16009</strain>
    </source>
</reference>
<dbReference type="Pfam" id="PF15956">
    <property type="entry name" value="DUF4760"/>
    <property type="match status" value="1"/>
</dbReference>
<evidence type="ECO:0000313" key="2">
    <source>
        <dbReference type="EMBL" id="GAA1872359.1"/>
    </source>
</evidence>
<feature type="region of interest" description="Disordered" evidence="1">
    <location>
        <begin position="159"/>
        <end position="191"/>
    </location>
</feature>
<gene>
    <name evidence="2" type="ORF">GCM10009836_61590</name>
</gene>
<dbReference type="EMBL" id="BAAAQK010000025">
    <property type="protein sequence ID" value="GAA1872359.1"/>
    <property type="molecule type" value="Genomic_DNA"/>
</dbReference>
<dbReference type="InterPro" id="IPR031876">
    <property type="entry name" value="DUF4760"/>
</dbReference>
<organism evidence="2 3">
    <name type="scientific">Pseudonocardia ailaonensis</name>
    <dbReference type="NCBI Taxonomy" id="367279"/>
    <lineage>
        <taxon>Bacteria</taxon>
        <taxon>Bacillati</taxon>
        <taxon>Actinomycetota</taxon>
        <taxon>Actinomycetes</taxon>
        <taxon>Pseudonocardiales</taxon>
        <taxon>Pseudonocardiaceae</taxon>
        <taxon>Pseudonocardia</taxon>
    </lineage>
</organism>
<evidence type="ECO:0000313" key="3">
    <source>
        <dbReference type="Proteomes" id="UP001500449"/>
    </source>
</evidence>
<proteinExistence type="predicted"/>
<evidence type="ECO:0000256" key="1">
    <source>
        <dbReference type="SAM" id="MobiDB-lite"/>
    </source>
</evidence>
<dbReference type="Proteomes" id="UP001500449">
    <property type="component" value="Unassembled WGS sequence"/>
</dbReference>